<dbReference type="KEGG" id="shyd:CJD35_02335"/>
<protein>
    <submittedName>
        <fullName evidence="1">Uncharacterized protein</fullName>
    </submittedName>
</protein>
<gene>
    <name evidence="1" type="ORF">CJD35_02335</name>
</gene>
<name>A0A249MPY3_SPHXE</name>
<dbReference type="EMBL" id="CP022745">
    <property type="protein sequence ID" value="ASY43423.1"/>
    <property type="molecule type" value="Genomic_DNA"/>
</dbReference>
<dbReference type="Proteomes" id="UP000217141">
    <property type="component" value="Chromosome I"/>
</dbReference>
<dbReference type="AlphaFoldDB" id="A0A249MPY3"/>
<sequence>MEQVADMPGVVGGKATLGLAGAAKRSSFEKALRETMNKLNMLATTDAEAKVRLSPRWIDMDAPFKISFSSRASVTMGWSLTRIDNGQLLFQRDITTAAQSKGGNGTDRMVGVGRVALMTNIASALNCVDRAAYGVAPQDCALSPNFEYKAPTYIFMFLPG</sequence>
<evidence type="ECO:0000313" key="1">
    <source>
        <dbReference type="EMBL" id="ASY43423.1"/>
    </source>
</evidence>
<evidence type="ECO:0000313" key="2">
    <source>
        <dbReference type="Proteomes" id="UP000217141"/>
    </source>
</evidence>
<reference evidence="1 2" key="1">
    <citation type="submission" date="2017-08" db="EMBL/GenBank/DDBJ databases">
        <title>Whole Genome Sequence of Sphingobium hydrophobicum C1: Insights into Adaption to the Electronic-waste Contaminated Sediment.</title>
        <authorList>
            <person name="Song D."/>
            <person name="Chen X."/>
            <person name="Xu M."/>
        </authorList>
    </citation>
    <scope>NUCLEOTIDE SEQUENCE [LARGE SCALE GENOMIC DNA]</scope>
    <source>
        <strain evidence="1 2">C1</strain>
    </source>
</reference>
<organism evidence="1 2">
    <name type="scientific">Sphingobium xenophagum</name>
    <dbReference type="NCBI Taxonomy" id="121428"/>
    <lineage>
        <taxon>Bacteria</taxon>
        <taxon>Pseudomonadati</taxon>
        <taxon>Pseudomonadota</taxon>
        <taxon>Alphaproteobacteria</taxon>
        <taxon>Sphingomonadales</taxon>
        <taxon>Sphingomonadaceae</taxon>
        <taxon>Sphingobium</taxon>
    </lineage>
</organism>
<accession>A0A249MPY3</accession>
<proteinExistence type="predicted"/>